<comment type="caution">
    <text evidence="1">The sequence shown here is derived from an EMBL/GenBank/DDBJ whole genome shotgun (WGS) entry which is preliminary data.</text>
</comment>
<gene>
    <name evidence="1" type="ORF">F0P94_13830</name>
</gene>
<dbReference type="Proteomes" id="UP000326570">
    <property type="component" value="Unassembled WGS sequence"/>
</dbReference>
<sequence>MQKGGQHQHPDYQQAPPERRFSRIAGLLHAQQTVKHRQQYHDKLRLKCPTCSRNTCGLSHGSATAKKPDSQSCGTNRCRILKTSKVDKSIPPLRNKWNN</sequence>
<dbReference type="EMBL" id="VTWT01000007">
    <property type="protein sequence ID" value="KAA9331873.1"/>
    <property type="molecule type" value="Genomic_DNA"/>
</dbReference>
<reference evidence="1 2" key="1">
    <citation type="submission" date="2019-09" db="EMBL/GenBank/DDBJ databases">
        <title>Genome sequence of Adhaeribacter sp. M2.</title>
        <authorList>
            <person name="Srinivasan S."/>
        </authorList>
    </citation>
    <scope>NUCLEOTIDE SEQUENCE [LARGE SCALE GENOMIC DNA]</scope>
    <source>
        <strain evidence="1 2">M2</strain>
    </source>
</reference>
<evidence type="ECO:0000313" key="2">
    <source>
        <dbReference type="Proteomes" id="UP000326570"/>
    </source>
</evidence>
<organism evidence="1 2">
    <name type="scientific">Adhaeribacter soli</name>
    <dbReference type="NCBI Taxonomy" id="2607655"/>
    <lineage>
        <taxon>Bacteria</taxon>
        <taxon>Pseudomonadati</taxon>
        <taxon>Bacteroidota</taxon>
        <taxon>Cytophagia</taxon>
        <taxon>Cytophagales</taxon>
        <taxon>Hymenobacteraceae</taxon>
        <taxon>Adhaeribacter</taxon>
    </lineage>
</organism>
<dbReference type="RefSeq" id="WP_150904482.1">
    <property type="nucleotide sequence ID" value="NZ_VTWT01000007.1"/>
</dbReference>
<keyword evidence="2" id="KW-1185">Reference proteome</keyword>
<evidence type="ECO:0000313" key="1">
    <source>
        <dbReference type="EMBL" id="KAA9331873.1"/>
    </source>
</evidence>
<dbReference type="AlphaFoldDB" id="A0A5N1ISD9"/>
<protein>
    <submittedName>
        <fullName evidence="1">Uncharacterized protein</fullName>
    </submittedName>
</protein>
<proteinExistence type="predicted"/>
<name>A0A5N1ISD9_9BACT</name>
<accession>A0A5N1ISD9</accession>